<proteinExistence type="predicted"/>
<name>A0A7V5UF58_CALAY</name>
<gene>
    <name evidence="1" type="ORF">ENJ89_07195</name>
</gene>
<dbReference type="InterPro" id="IPR026444">
    <property type="entry name" value="Secre_tail"/>
</dbReference>
<sequence>MRRFLPILFTILIMVFVRDGWATTYFKNWVNNSQSNTMVQGDFYAWEYDVSQVGGSAHFSLYVDVNGDQSLDGGDVLLIEFDQTDGETGEGGPGDSSSVADGIIYSFMGYFGLAPADYIMQVEDQDDHSTVTGHLHIDPPATVNITLSGQLSMEGVTPPDSRLANFMLEAEPSDDESGTFWSALTDENGHFSVNLPDSAVDDFWKLSFMFSNQISSYVPDPESYHDIMVSTGDNSGYDFFLGLPGAWVYGNIVDETGQLVAVSGWGSLENQHSYQETEFIPDSGHFNVAAPFEGDDTLDVPFRLSFWSDALVPDYLIPNTWDNPDYQLTLSIGDSVRKDIRVWSADTVIYAMAIKDSALLSDPYEVQAWNETYGQTFTALQGDIARLHVRHGVEYEVSLSNTEDGDLQPPPGYYLEGGNHRTAFPGDTVRFIFRPSQHQLFGRISFEQGDPVSNLENCSVQAFTPDWQSQYDGTIDADSLTFSIAVPSDTLNVRFNCWDGDYLAYPTQYENIVVDTSDVDTLDFLLNYAHANLVVKLINAPVENAQDYWMYISTEGEFPYIYEESQPLQADSAVYFRVCEGNWVITAPYLGENFIPDKPDTVVQVTEGKTEYYVEFKYTGVIGIEEKEPIPTSFYVNQNYPNPFGENGSVKGSPSTTISFGLPQQQFVKVEIYNVVGQKVATLADGTLPAGIHRLKWNGSNFPSGMYFYRVVTPNKTVVRRMLLLK</sequence>
<organism evidence="1">
    <name type="scientific">Caldithrix abyssi</name>
    <dbReference type="NCBI Taxonomy" id="187145"/>
    <lineage>
        <taxon>Bacteria</taxon>
        <taxon>Pseudomonadati</taxon>
        <taxon>Calditrichota</taxon>
        <taxon>Calditrichia</taxon>
        <taxon>Calditrichales</taxon>
        <taxon>Calditrichaceae</taxon>
        <taxon>Caldithrix</taxon>
    </lineage>
</organism>
<evidence type="ECO:0000313" key="1">
    <source>
        <dbReference type="EMBL" id="HHJ52964.1"/>
    </source>
</evidence>
<protein>
    <submittedName>
        <fullName evidence="1">T9SS type A sorting domain-containing protein</fullName>
    </submittedName>
</protein>
<accession>A0A7V5UF58</accession>
<dbReference type="EMBL" id="DROD01000478">
    <property type="protein sequence ID" value="HHJ52964.1"/>
    <property type="molecule type" value="Genomic_DNA"/>
</dbReference>
<comment type="caution">
    <text evidence="1">The sequence shown here is derived from an EMBL/GenBank/DDBJ whole genome shotgun (WGS) entry which is preliminary data.</text>
</comment>
<reference evidence="1" key="1">
    <citation type="journal article" date="2020" name="mSystems">
        <title>Genome- and Community-Level Interaction Insights into Carbon Utilization and Element Cycling Functions of Hydrothermarchaeota in Hydrothermal Sediment.</title>
        <authorList>
            <person name="Zhou Z."/>
            <person name="Liu Y."/>
            <person name="Xu W."/>
            <person name="Pan J."/>
            <person name="Luo Z.H."/>
            <person name="Li M."/>
        </authorList>
    </citation>
    <scope>NUCLEOTIDE SEQUENCE [LARGE SCALE GENOMIC DNA]</scope>
    <source>
        <strain evidence="1">HyVt-527</strain>
    </source>
</reference>
<dbReference type="AlphaFoldDB" id="A0A7V5UF58"/>
<dbReference type="Gene3D" id="2.60.40.4070">
    <property type="match status" value="1"/>
</dbReference>
<dbReference type="NCBIfam" id="TIGR04183">
    <property type="entry name" value="Por_Secre_tail"/>
    <property type="match status" value="1"/>
</dbReference>
<dbReference type="Proteomes" id="UP000886124">
    <property type="component" value="Unassembled WGS sequence"/>
</dbReference>